<organism evidence="2">
    <name type="scientific">uncultured Friedmanniella sp</name>
    <dbReference type="NCBI Taxonomy" id="335381"/>
    <lineage>
        <taxon>Bacteria</taxon>
        <taxon>Bacillati</taxon>
        <taxon>Actinomycetota</taxon>
        <taxon>Actinomycetes</taxon>
        <taxon>Propionibacteriales</taxon>
        <taxon>Nocardioidaceae</taxon>
        <taxon>Friedmanniella</taxon>
        <taxon>environmental samples</taxon>
    </lineage>
</organism>
<feature type="region of interest" description="Disordered" evidence="1">
    <location>
        <begin position="35"/>
        <end position="204"/>
    </location>
</feature>
<protein>
    <submittedName>
        <fullName evidence="2">Acetyltransferase, GNAT family</fullName>
    </submittedName>
</protein>
<name>A0A6J4LPJ8_9ACTN</name>
<dbReference type="AlphaFoldDB" id="A0A6J4LPJ8"/>
<accession>A0A6J4LPJ8</accession>
<proteinExistence type="predicted"/>
<reference evidence="2" key="1">
    <citation type="submission" date="2020-02" db="EMBL/GenBank/DDBJ databases">
        <authorList>
            <person name="Meier V. D."/>
        </authorList>
    </citation>
    <scope>NUCLEOTIDE SEQUENCE</scope>
    <source>
        <strain evidence="2">AVDCRST_MAG48</strain>
    </source>
</reference>
<keyword evidence="2" id="KW-0808">Transferase</keyword>
<evidence type="ECO:0000256" key="1">
    <source>
        <dbReference type="SAM" id="MobiDB-lite"/>
    </source>
</evidence>
<feature type="compositionally biased region" description="Basic and acidic residues" evidence="1">
    <location>
        <begin position="192"/>
        <end position="204"/>
    </location>
</feature>
<gene>
    <name evidence="2" type="ORF">AVDCRST_MAG48-3520</name>
</gene>
<feature type="non-terminal residue" evidence="2">
    <location>
        <position position="1"/>
    </location>
</feature>
<feature type="compositionally biased region" description="Basic and acidic residues" evidence="1">
    <location>
        <begin position="133"/>
        <end position="160"/>
    </location>
</feature>
<feature type="non-terminal residue" evidence="2">
    <location>
        <position position="204"/>
    </location>
</feature>
<sequence length="204" mass="22701">GHRVVPRDRAPLHRDLARLRRAGAAAQRHLRGLLVHLLPPRQRRTDPGSRGPPGQPLRSQPSTEEASGRDRPCSRGAGAPRRRGDRVGGVRHAGRAAQSPSQQAVPRRGRRHARLPDHLRLRRQASSARGRHGAGDHRCPRPDRAGRRRAGRELSPRPDQPDQEDVVVVPLQQHPSTLRAARLHLRPAEGAQELRHGEDDRSCM</sequence>
<evidence type="ECO:0000313" key="2">
    <source>
        <dbReference type="EMBL" id="CAA9338819.1"/>
    </source>
</evidence>
<dbReference type="EMBL" id="CADCTS010000492">
    <property type="protein sequence ID" value="CAA9338819.1"/>
    <property type="molecule type" value="Genomic_DNA"/>
</dbReference>
<dbReference type="GO" id="GO:0016740">
    <property type="term" value="F:transferase activity"/>
    <property type="evidence" value="ECO:0007669"/>
    <property type="project" value="UniProtKB-KW"/>
</dbReference>